<dbReference type="Pfam" id="PF13480">
    <property type="entry name" value="Acetyltransf_6"/>
    <property type="match status" value="1"/>
</dbReference>
<feature type="domain" description="BioF2-like acetyltransferase" evidence="1">
    <location>
        <begin position="101"/>
        <end position="248"/>
    </location>
</feature>
<gene>
    <name evidence="2" type="ORF">A8C32_03525</name>
</gene>
<dbReference type="InterPro" id="IPR038740">
    <property type="entry name" value="BioF2-like_GNAT_dom"/>
</dbReference>
<reference evidence="2 3" key="1">
    <citation type="submission" date="2016-05" db="EMBL/GenBank/DDBJ databases">
        <title>Draft Genome Sequence of Algibacter sp. Strain SK-16 Isolated from the Surface Water of Aburatsubo Inlet.</title>
        <authorList>
            <person name="Wong S.-K."/>
            <person name="Yoshizawa S."/>
            <person name="Nakajima Y."/>
            <person name="Ogura Y."/>
            <person name="Tetsuya H."/>
            <person name="Hamasaki K."/>
        </authorList>
    </citation>
    <scope>NUCLEOTIDE SEQUENCE [LARGE SCALE GENOMIC DNA]</scope>
    <source>
        <strain evidence="2 3">SK-16</strain>
    </source>
</reference>
<dbReference type="Proteomes" id="UP000095713">
    <property type="component" value="Unassembled WGS sequence"/>
</dbReference>
<evidence type="ECO:0000313" key="2">
    <source>
        <dbReference type="EMBL" id="OEK08536.1"/>
    </source>
</evidence>
<dbReference type="EMBL" id="MDJD01000034">
    <property type="protein sequence ID" value="OEK08536.1"/>
    <property type="molecule type" value="Genomic_DNA"/>
</dbReference>
<dbReference type="AlphaFoldDB" id="A0A1E5TB11"/>
<accession>A0A1E5TB11</accession>
<sequence>MRHIKHITFLKALLSNNSLPLIYKAITNNTNLFYNTKTDSILNLKNHVLIVKDIPNYLNITIEKHLNKTFINKIKTLKGHLIELHNYQSISDYLNHNFSTKSRSNLRRYKNRLETCFNIKYVSYYGNIEKQEYDRLFIVLKDLLERRFNEKGEINYELQYLNEFNNIVYEQILNKKANLFVIYDGNKPISIRINMLKDKLNFYILSGYDIDYSKFHIGSLDMLKNIEWSIQNNIKSYDLLKGYDYYKKKWATKSYYYSNHIIYNSNSIKIFIIGKLTYIKYTLKYKTYNLLKNKYIDIIYRKFKKGFFSKNNLYQKKDKTFILSNSNTKNSNKITKINIEQNNEYQFLRKPVYDFLFLNNESINNITVNKFTDSTQKFQIQSKNKIHLLTVIN</sequence>
<name>A0A1E5TB11_9FLAO</name>
<dbReference type="Gene3D" id="3.40.630.30">
    <property type="match status" value="1"/>
</dbReference>
<organism evidence="2 3">
    <name type="scientific">Flavivirga aquatica</name>
    <dbReference type="NCBI Taxonomy" id="1849968"/>
    <lineage>
        <taxon>Bacteria</taxon>
        <taxon>Pseudomonadati</taxon>
        <taxon>Bacteroidota</taxon>
        <taxon>Flavobacteriia</taxon>
        <taxon>Flavobacteriales</taxon>
        <taxon>Flavobacteriaceae</taxon>
        <taxon>Flavivirga</taxon>
    </lineage>
</organism>
<evidence type="ECO:0000259" key="1">
    <source>
        <dbReference type="Pfam" id="PF13480"/>
    </source>
</evidence>
<dbReference type="STRING" id="1849968.A8C32_03525"/>
<dbReference type="SUPFAM" id="SSF55729">
    <property type="entry name" value="Acyl-CoA N-acyltransferases (Nat)"/>
    <property type="match status" value="1"/>
</dbReference>
<dbReference type="InterPro" id="IPR016181">
    <property type="entry name" value="Acyl_CoA_acyltransferase"/>
</dbReference>
<keyword evidence="3" id="KW-1185">Reference proteome</keyword>
<protein>
    <recommendedName>
        <fullName evidence="1">BioF2-like acetyltransferase domain-containing protein</fullName>
    </recommendedName>
</protein>
<dbReference type="RefSeq" id="WP_069830043.1">
    <property type="nucleotide sequence ID" value="NZ_MDJD01000034.1"/>
</dbReference>
<proteinExistence type="predicted"/>
<comment type="caution">
    <text evidence="2">The sequence shown here is derived from an EMBL/GenBank/DDBJ whole genome shotgun (WGS) entry which is preliminary data.</text>
</comment>
<evidence type="ECO:0000313" key="3">
    <source>
        <dbReference type="Proteomes" id="UP000095713"/>
    </source>
</evidence>